<feature type="compositionally biased region" description="Low complexity" evidence="1">
    <location>
        <begin position="83"/>
        <end position="95"/>
    </location>
</feature>
<keyword evidence="2" id="KW-0812">Transmembrane</keyword>
<keyword evidence="2" id="KW-0472">Membrane</keyword>
<reference evidence="4 5" key="1">
    <citation type="submission" date="2015-09" db="EMBL/GenBank/DDBJ databases">
        <title>Sorangium comparison.</title>
        <authorList>
            <person name="Zaburannyi N."/>
            <person name="Bunk B."/>
            <person name="Overmann J."/>
            <person name="Mueller R."/>
        </authorList>
    </citation>
    <scope>NUCLEOTIDE SEQUENCE [LARGE SCALE GENOMIC DNA]</scope>
    <source>
        <strain evidence="4 5">So ceGT47</strain>
    </source>
</reference>
<feature type="domain" description="PPM-type phosphatase" evidence="3">
    <location>
        <begin position="222"/>
        <end position="477"/>
    </location>
</feature>
<evidence type="ECO:0000313" key="4">
    <source>
        <dbReference type="EMBL" id="AUX21369.1"/>
    </source>
</evidence>
<dbReference type="OrthoDB" id="9801841at2"/>
<dbReference type="Gene3D" id="3.60.40.10">
    <property type="entry name" value="PPM-type phosphatase domain"/>
    <property type="match status" value="1"/>
</dbReference>
<dbReference type="Proteomes" id="UP000295781">
    <property type="component" value="Chromosome"/>
</dbReference>
<evidence type="ECO:0000259" key="3">
    <source>
        <dbReference type="PROSITE" id="PS51746"/>
    </source>
</evidence>
<evidence type="ECO:0000313" key="5">
    <source>
        <dbReference type="Proteomes" id="UP000295781"/>
    </source>
</evidence>
<name>A0A4P2PX47_SORCE</name>
<evidence type="ECO:0000256" key="2">
    <source>
        <dbReference type="SAM" id="Phobius"/>
    </source>
</evidence>
<evidence type="ECO:0000256" key="1">
    <source>
        <dbReference type="SAM" id="MobiDB-lite"/>
    </source>
</evidence>
<feature type="region of interest" description="Disordered" evidence="1">
    <location>
        <begin position="1"/>
        <end position="144"/>
    </location>
</feature>
<gene>
    <name evidence="4" type="ORF">SOCEGT47_018510</name>
</gene>
<dbReference type="CDD" id="cd00143">
    <property type="entry name" value="PP2Cc"/>
    <property type="match status" value="1"/>
</dbReference>
<dbReference type="NCBIfam" id="NF033484">
    <property type="entry name" value="Stp1_PP2C_phos"/>
    <property type="match status" value="1"/>
</dbReference>
<dbReference type="RefSeq" id="WP_129346700.1">
    <property type="nucleotide sequence ID" value="NZ_CP012670.1"/>
</dbReference>
<dbReference type="PANTHER" id="PTHR47992">
    <property type="entry name" value="PROTEIN PHOSPHATASE"/>
    <property type="match status" value="1"/>
</dbReference>
<proteinExistence type="predicted"/>
<feature type="compositionally biased region" description="Polar residues" evidence="1">
    <location>
        <begin position="21"/>
        <end position="30"/>
    </location>
</feature>
<dbReference type="Pfam" id="PF13672">
    <property type="entry name" value="PP2C_2"/>
    <property type="match status" value="1"/>
</dbReference>
<feature type="transmembrane region" description="Helical" evidence="2">
    <location>
        <begin position="590"/>
        <end position="611"/>
    </location>
</feature>
<dbReference type="InterPro" id="IPR001932">
    <property type="entry name" value="PPM-type_phosphatase-like_dom"/>
</dbReference>
<feature type="compositionally biased region" description="Basic and acidic residues" evidence="1">
    <location>
        <begin position="1"/>
        <end position="10"/>
    </location>
</feature>
<dbReference type="EMBL" id="CP012670">
    <property type="protein sequence ID" value="AUX21369.1"/>
    <property type="molecule type" value="Genomic_DNA"/>
</dbReference>
<accession>A0A4P2PX47</accession>
<feature type="compositionally biased region" description="Basic and acidic residues" evidence="1">
    <location>
        <begin position="516"/>
        <end position="526"/>
    </location>
</feature>
<organism evidence="4 5">
    <name type="scientific">Sorangium cellulosum</name>
    <name type="common">Polyangium cellulosum</name>
    <dbReference type="NCBI Taxonomy" id="56"/>
    <lineage>
        <taxon>Bacteria</taxon>
        <taxon>Pseudomonadati</taxon>
        <taxon>Myxococcota</taxon>
        <taxon>Polyangia</taxon>
        <taxon>Polyangiales</taxon>
        <taxon>Polyangiaceae</taxon>
        <taxon>Sorangium</taxon>
    </lineage>
</organism>
<feature type="region of interest" description="Disordered" evidence="1">
    <location>
        <begin position="516"/>
        <end position="551"/>
    </location>
</feature>
<dbReference type="SMART" id="SM00332">
    <property type="entry name" value="PP2Cc"/>
    <property type="match status" value="1"/>
</dbReference>
<dbReference type="AlphaFoldDB" id="A0A4P2PX47"/>
<dbReference type="GO" id="GO:0004722">
    <property type="term" value="F:protein serine/threonine phosphatase activity"/>
    <property type="evidence" value="ECO:0007669"/>
    <property type="project" value="InterPro"/>
</dbReference>
<dbReference type="InterPro" id="IPR036457">
    <property type="entry name" value="PPM-type-like_dom_sf"/>
</dbReference>
<dbReference type="SUPFAM" id="SSF81606">
    <property type="entry name" value="PP2C-like"/>
    <property type="match status" value="1"/>
</dbReference>
<dbReference type="InterPro" id="IPR015655">
    <property type="entry name" value="PP2C"/>
</dbReference>
<feature type="region of interest" description="Disordered" evidence="1">
    <location>
        <begin position="175"/>
        <end position="213"/>
    </location>
</feature>
<dbReference type="PROSITE" id="PS51746">
    <property type="entry name" value="PPM_2"/>
    <property type="match status" value="1"/>
</dbReference>
<dbReference type="SMART" id="SM00331">
    <property type="entry name" value="PP2C_SIG"/>
    <property type="match status" value="1"/>
</dbReference>
<protein>
    <recommendedName>
        <fullName evidence="3">PPM-type phosphatase domain-containing protein</fullName>
    </recommendedName>
</protein>
<sequence>MSDPTVRETPTEALEVDGLSSAASVGTDSSGKAGKALGDSPHGAASLEAGRAGSVEAGKSVNWKPSPPPKTRPAANAAREQKAGAAVKPAKAPGAQSPDRVARKLPPPPRVRLTASGSRDDDPDASAARTDDLANAATPDAPAVTITAPARLGSHGDGALDETPVAEVVHNHGSAGRAFTDGLSGEAHAGDEPAEGAPRGEDMDSQAAAPDAPRRPKVILRLFGRTDVGQVREHNEDNFIVADLTKASRGLMEMDRYQVIGERGALLGVCDGMGGAAAGEVASQLAVDIIYQRMSTGGPPEDHDELAARLVQAIEAAGLRIFSEAKLDRTRRGMGTTSTIAALMDDHLFLGQVGDSRAYILRGDRLVQVTRDQSLVNQLIEAGQLTEEEAETFEHNNIILQALGTADSVQVDLTYVHLRRGDTLMLCSDGLSGMVRNEEIREVLRTVDDPIEACKVLTDRANQAGGHDNITVVVAKFDGEGLALPELEDIEELRYQKYQLPEHLLAQSAVASEPARRVKELDEKKISQRPPSPKSWLSHADPEMDEDGEEYDRVFSALSPEEARDDRAARAPVHHGDEPILIPTDGAPQWLVILMIASAVACVTIAGYYLLR</sequence>
<keyword evidence="2" id="KW-1133">Transmembrane helix</keyword>